<protein>
    <submittedName>
        <fullName evidence="2">Uncharacterized protein</fullName>
    </submittedName>
</protein>
<evidence type="ECO:0000313" key="2">
    <source>
        <dbReference type="EMBL" id="KAJ8252677.1"/>
    </source>
</evidence>
<proteinExistence type="predicted"/>
<dbReference type="AlphaFoldDB" id="A0A9Q1HMU2"/>
<feature type="region of interest" description="Disordered" evidence="1">
    <location>
        <begin position="1"/>
        <end position="116"/>
    </location>
</feature>
<sequence>MILGAGSSGGAFGGGARVTPPSPPAPFLDPEREATVAAMRLPSRDRGRVPTRETAHHGGRRGAQGQGRGRGQGQGREVQGQGAPLSLRVRALNGGTGDRGQGRAAGAPRAPLSPQC</sequence>
<feature type="compositionally biased region" description="Basic and acidic residues" evidence="1">
    <location>
        <begin position="42"/>
        <end position="56"/>
    </location>
</feature>
<keyword evidence="3" id="KW-1185">Reference proteome</keyword>
<dbReference type="Proteomes" id="UP001152803">
    <property type="component" value="Unassembled WGS sequence"/>
</dbReference>
<feature type="compositionally biased region" description="Gly residues" evidence="1">
    <location>
        <begin position="1"/>
        <end position="16"/>
    </location>
</feature>
<gene>
    <name evidence="2" type="ORF">COCON_G00219890</name>
</gene>
<comment type="caution">
    <text evidence="2">The sequence shown here is derived from an EMBL/GenBank/DDBJ whole genome shotgun (WGS) entry which is preliminary data.</text>
</comment>
<evidence type="ECO:0000256" key="1">
    <source>
        <dbReference type="SAM" id="MobiDB-lite"/>
    </source>
</evidence>
<organism evidence="2 3">
    <name type="scientific">Conger conger</name>
    <name type="common">Conger eel</name>
    <name type="synonym">Muraena conger</name>
    <dbReference type="NCBI Taxonomy" id="82655"/>
    <lineage>
        <taxon>Eukaryota</taxon>
        <taxon>Metazoa</taxon>
        <taxon>Chordata</taxon>
        <taxon>Craniata</taxon>
        <taxon>Vertebrata</taxon>
        <taxon>Euteleostomi</taxon>
        <taxon>Actinopterygii</taxon>
        <taxon>Neopterygii</taxon>
        <taxon>Teleostei</taxon>
        <taxon>Anguilliformes</taxon>
        <taxon>Congridae</taxon>
        <taxon>Conger</taxon>
    </lineage>
</organism>
<feature type="compositionally biased region" description="Gly residues" evidence="1">
    <location>
        <begin position="61"/>
        <end position="74"/>
    </location>
</feature>
<dbReference type="EMBL" id="JAFJMO010000017">
    <property type="protein sequence ID" value="KAJ8252677.1"/>
    <property type="molecule type" value="Genomic_DNA"/>
</dbReference>
<reference evidence="2" key="1">
    <citation type="journal article" date="2023" name="Science">
        <title>Genome structures resolve the early diversification of teleost fishes.</title>
        <authorList>
            <person name="Parey E."/>
            <person name="Louis A."/>
            <person name="Montfort J."/>
            <person name="Bouchez O."/>
            <person name="Roques C."/>
            <person name="Iampietro C."/>
            <person name="Lluch J."/>
            <person name="Castinel A."/>
            <person name="Donnadieu C."/>
            <person name="Desvignes T."/>
            <person name="Floi Bucao C."/>
            <person name="Jouanno E."/>
            <person name="Wen M."/>
            <person name="Mejri S."/>
            <person name="Dirks R."/>
            <person name="Jansen H."/>
            <person name="Henkel C."/>
            <person name="Chen W.J."/>
            <person name="Zahm M."/>
            <person name="Cabau C."/>
            <person name="Klopp C."/>
            <person name="Thompson A.W."/>
            <person name="Robinson-Rechavi M."/>
            <person name="Braasch I."/>
            <person name="Lecointre G."/>
            <person name="Bobe J."/>
            <person name="Postlethwait J.H."/>
            <person name="Berthelot C."/>
            <person name="Roest Crollius H."/>
            <person name="Guiguen Y."/>
        </authorList>
    </citation>
    <scope>NUCLEOTIDE SEQUENCE</scope>
    <source>
        <strain evidence="2">Concon-B</strain>
    </source>
</reference>
<accession>A0A9Q1HMU2</accession>
<evidence type="ECO:0000313" key="3">
    <source>
        <dbReference type="Proteomes" id="UP001152803"/>
    </source>
</evidence>
<name>A0A9Q1HMU2_CONCO</name>